<evidence type="ECO:0008006" key="4">
    <source>
        <dbReference type="Google" id="ProtNLM"/>
    </source>
</evidence>
<evidence type="ECO:0000313" key="2">
    <source>
        <dbReference type="EMBL" id="OPJ57215.1"/>
    </source>
</evidence>
<dbReference type="Proteomes" id="UP000190140">
    <property type="component" value="Unassembled WGS sequence"/>
</dbReference>
<organism evidence="2 3">
    <name type="scientific">Alkalithermobacter paradoxus</name>
    <dbReference type="NCBI Taxonomy" id="29349"/>
    <lineage>
        <taxon>Bacteria</taxon>
        <taxon>Bacillati</taxon>
        <taxon>Bacillota</taxon>
        <taxon>Clostridia</taxon>
        <taxon>Peptostreptococcales</taxon>
        <taxon>Tepidibacteraceae</taxon>
        <taxon>Alkalithermobacter</taxon>
    </lineage>
</organism>
<comment type="caution">
    <text evidence="2">The sequence shown here is derived from an EMBL/GenBank/DDBJ whole genome shotgun (WGS) entry which is preliminary data.</text>
</comment>
<dbReference type="EMBL" id="MZGW01000001">
    <property type="protein sequence ID" value="OPJ57215.1"/>
    <property type="molecule type" value="Genomic_DNA"/>
</dbReference>
<feature type="transmembrane region" description="Helical" evidence="1">
    <location>
        <begin position="98"/>
        <end position="119"/>
    </location>
</feature>
<gene>
    <name evidence="2" type="ORF">CLOTH_04980</name>
</gene>
<accession>A0A1V4IC73</accession>
<dbReference type="OrthoDB" id="9813051at2"/>
<feature type="transmembrane region" description="Helical" evidence="1">
    <location>
        <begin position="7"/>
        <end position="28"/>
    </location>
</feature>
<dbReference type="AlphaFoldDB" id="A0A1V4IC73"/>
<evidence type="ECO:0000256" key="1">
    <source>
        <dbReference type="SAM" id="Phobius"/>
    </source>
</evidence>
<keyword evidence="1" id="KW-1133">Transmembrane helix</keyword>
<dbReference type="RefSeq" id="WP_143715401.1">
    <property type="nucleotide sequence ID" value="NZ_MZGW01000001.1"/>
</dbReference>
<name>A0A1V4IC73_9FIRM</name>
<keyword evidence="1" id="KW-0472">Membrane</keyword>
<reference evidence="2 3" key="1">
    <citation type="submission" date="2017-03" db="EMBL/GenBank/DDBJ databases">
        <title>Genome sequence of Clostridium thermoalcaliphilum DSM 7309.</title>
        <authorList>
            <person name="Poehlein A."/>
            <person name="Daniel R."/>
        </authorList>
    </citation>
    <scope>NUCLEOTIDE SEQUENCE [LARGE SCALE GENOMIC DNA]</scope>
    <source>
        <strain evidence="2 3">DSM 7309</strain>
    </source>
</reference>
<dbReference type="NCBIfam" id="TIGR01906">
    <property type="entry name" value="integ_TIGR01906"/>
    <property type="match status" value="1"/>
</dbReference>
<dbReference type="STRING" id="29349.CLOTH_04980"/>
<protein>
    <recommendedName>
        <fullName evidence="4">Integral membrane protein</fullName>
    </recommendedName>
</protein>
<proteinExistence type="predicted"/>
<dbReference type="InterPro" id="IPR010178">
    <property type="entry name" value="Lit"/>
</dbReference>
<sequence>MRNIKYVSTVINTIASIILSLIIIIMSVKLTLAFKPLYYFDIDYLNIEEDSGMTKEEIKVNYDYTINYLMGRENEEFNLPTLPSSKYGKIHFKEVRDIFKTLDVVLIVTSIAAGLIIYISTKNNQYIYILYAARILFTAPLILMSAFILDFDTSFTVFHEIFFDNTYWQFDPNTDPIINMLPQEFFYHSALLILTIILLFSFVLKLLYIKVTKVIKSLS</sequence>
<keyword evidence="1" id="KW-0812">Transmembrane</keyword>
<feature type="transmembrane region" description="Helical" evidence="1">
    <location>
        <begin position="185"/>
        <end position="208"/>
    </location>
</feature>
<keyword evidence="3" id="KW-1185">Reference proteome</keyword>
<dbReference type="Pfam" id="PF07314">
    <property type="entry name" value="Lit"/>
    <property type="match status" value="1"/>
</dbReference>
<feature type="transmembrane region" description="Helical" evidence="1">
    <location>
        <begin position="126"/>
        <end position="149"/>
    </location>
</feature>
<evidence type="ECO:0000313" key="3">
    <source>
        <dbReference type="Proteomes" id="UP000190140"/>
    </source>
</evidence>